<dbReference type="STRING" id="243061.AWC25_08490"/>
<name>A0A1E3SYL0_9MYCO</name>
<accession>A0A1E3SYL0</accession>
<sequence>MDRGLPARHGAINGGSVIAVLPTEFADLEPFTEWCLPTEPERYAKRLTSSMTEMKAFYDAITPRAEEALSYCDKFPLDGLPEDVLNLMHLLYSMIMVSFPVECWKQPRVPDSGASTLECVAEPSP</sequence>
<keyword evidence="2" id="KW-1185">Reference proteome</keyword>
<dbReference type="Proteomes" id="UP000094224">
    <property type="component" value="Unassembled WGS sequence"/>
</dbReference>
<reference evidence="2" key="1">
    <citation type="submission" date="2016-09" db="EMBL/GenBank/DDBJ databases">
        <authorList>
            <person name="Greninger A.L."/>
            <person name="Jerome K.R."/>
            <person name="Mcnair B."/>
            <person name="Wallis C."/>
            <person name="Fang F."/>
        </authorList>
    </citation>
    <scope>NUCLEOTIDE SEQUENCE [LARGE SCALE GENOMIC DNA]</scope>
    <source>
        <strain evidence="2">BC1_M4</strain>
    </source>
</reference>
<protein>
    <recommendedName>
        <fullName evidence="3">Xaa-Pro dipeptidase</fullName>
    </recommendedName>
</protein>
<evidence type="ECO:0000313" key="2">
    <source>
        <dbReference type="Proteomes" id="UP000094224"/>
    </source>
</evidence>
<dbReference type="EMBL" id="MIHC01000013">
    <property type="protein sequence ID" value="ODR07256.1"/>
    <property type="molecule type" value="Genomic_DNA"/>
</dbReference>
<evidence type="ECO:0008006" key="3">
    <source>
        <dbReference type="Google" id="ProtNLM"/>
    </source>
</evidence>
<dbReference type="RefSeq" id="WP_069400021.1">
    <property type="nucleotide sequence ID" value="NZ_JACKTB010000033.1"/>
</dbReference>
<comment type="caution">
    <text evidence="1">The sequence shown here is derived from an EMBL/GenBank/DDBJ whole genome shotgun (WGS) entry which is preliminary data.</text>
</comment>
<evidence type="ECO:0000313" key="1">
    <source>
        <dbReference type="EMBL" id="ODR07256.1"/>
    </source>
</evidence>
<organism evidence="1 2">
    <name type="scientific">Mycobacterium sherrisii</name>
    <dbReference type="NCBI Taxonomy" id="243061"/>
    <lineage>
        <taxon>Bacteria</taxon>
        <taxon>Bacillati</taxon>
        <taxon>Actinomycetota</taxon>
        <taxon>Actinomycetes</taxon>
        <taxon>Mycobacteriales</taxon>
        <taxon>Mycobacteriaceae</taxon>
        <taxon>Mycobacterium</taxon>
        <taxon>Mycobacterium simiae complex</taxon>
    </lineage>
</organism>
<proteinExistence type="predicted"/>
<gene>
    <name evidence="1" type="ORF">BHQ21_09355</name>
</gene>
<dbReference type="OrthoDB" id="3481269at2"/>
<dbReference type="AlphaFoldDB" id="A0A1E3SYL0"/>